<dbReference type="GO" id="GO:0016787">
    <property type="term" value="F:hydrolase activity"/>
    <property type="evidence" value="ECO:0007669"/>
    <property type="project" value="UniProtKB-UniRule"/>
</dbReference>
<evidence type="ECO:0000259" key="3">
    <source>
        <dbReference type="Pfam" id="PF12850"/>
    </source>
</evidence>
<dbReference type="InterPro" id="IPR024654">
    <property type="entry name" value="Calcineurin-like_PHP_lpxH"/>
</dbReference>
<dbReference type="RefSeq" id="WP_072863504.1">
    <property type="nucleotide sequence ID" value="NZ_FQUI01000007.1"/>
</dbReference>
<accession>A0A1M4UKH0</accession>
<dbReference type="Proteomes" id="UP000184334">
    <property type="component" value="Unassembled WGS sequence"/>
</dbReference>
<dbReference type="Gene3D" id="3.60.21.10">
    <property type="match status" value="1"/>
</dbReference>
<dbReference type="InterPro" id="IPR029052">
    <property type="entry name" value="Metallo-depent_PP-like"/>
</dbReference>
<dbReference type="SUPFAM" id="SSF56300">
    <property type="entry name" value="Metallo-dependent phosphatases"/>
    <property type="match status" value="1"/>
</dbReference>
<dbReference type="EMBL" id="FQUI01000007">
    <property type="protein sequence ID" value="SHE57281.1"/>
    <property type="molecule type" value="Genomic_DNA"/>
</dbReference>
<proteinExistence type="inferred from homology"/>
<evidence type="ECO:0000256" key="1">
    <source>
        <dbReference type="ARBA" id="ARBA00008950"/>
    </source>
</evidence>
<organism evidence="4 5">
    <name type="scientific">Marinitoga hydrogenitolerans (strain DSM 16785 / JCM 12826 / AT1271)</name>
    <dbReference type="NCBI Taxonomy" id="1122195"/>
    <lineage>
        <taxon>Bacteria</taxon>
        <taxon>Thermotogati</taxon>
        <taxon>Thermotogota</taxon>
        <taxon>Thermotogae</taxon>
        <taxon>Petrotogales</taxon>
        <taxon>Petrotogaceae</taxon>
        <taxon>Marinitoga</taxon>
    </lineage>
</organism>
<dbReference type="NCBIfam" id="TIGR00040">
    <property type="entry name" value="yfcE"/>
    <property type="match status" value="1"/>
</dbReference>
<evidence type="ECO:0000313" key="5">
    <source>
        <dbReference type="Proteomes" id="UP000184334"/>
    </source>
</evidence>
<dbReference type="Pfam" id="PF12850">
    <property type="entry name" value="Metallophos_2"/>
    <property type="match status" value="1"/>
</dbReference>
<dbReference type="EC" id="3.1.4.-" evidence="2"/>
<dbReference type="InterPro" id="IPR000979">
    <property type="entry name" value="Phosphodiesterase_MJ0936/Vps29"/>
</dbReference>
<evidence type="ECO:0000256" key="2">
    <source>
        <dbReference type="RuleBase" id="RU362039"/>
    </source>
</evidence>
<dbReference type="AlphaFoldDB" id="A0A1M4UKH0"/>
<comment type="cofactor">
    <cofactor evidence="2">
        <name>a divalent metal cation</name>
        <dbReference type="ChEBI" id="CHEBI:60240"/>
    </cofactor>
</comment>
<dbReference type="GO" id="GO:0046872">
    <property type="term" value="F:metal ion binding"/>
    <property type="evidence" value="ECO:0007669"/>
    <property type="project" value="UniProtKB-KW"/>
</dbReference>
<comment type="caution">
    <text evidence="4">The sequence shown here is derived from an EMBL/GenBank/DDBJ whole genome shotgun (WGS) entry which is preliminary data.</text>
</comment>
<keyword evidence="5" id="KW-1185">Reference proteome</keyword>
<comment type="similarity">
    <text evidence="1 2">Belongs to the metallophosphoesterase superfamily. YfcE family.</text>
</comment>
<dbReference type="STRING" id="1122195.SAMN02745164_00713"/>
<keyword evidence="2" id="KW-0479">Metal-binding</keyword>
<dbReference type="PANTHER" id="PTHR11124">
    <property type="entry name" value="VACUOLAR SORTING PROTEIN VPS29"/>
    <property type="match status" value="1"/>
</dbReference>
<evidence type="ECO:0000313" key="4">
    <source>
        <dbReference type="EMBL" id="SHE57281.1"/>
    </source>
</evidence>
<dbReference type="OrthoDB" id="9800565at2"/>
<sequence length="155" mass="18153">MIKVLLISDIHIPTRSRYEYLEKINYSNYDYILATGDFVEEDVIFYFKAQKPIFYGVFGNVDYYDVKYTLPEKRIIKLGNYNIGMIHGHQAGWGDPTKLIKRFQNIDILVYGHSHRKDDKNINGIRCINPGAFCEGSYAELEIRGDEILLMWMQV</sequence>
<reference evidence="4" key="1">
    <citation type="submission" date="2016-11" db="EMBL/GenBank/DDBJ databases">
        <authorList>
            <person name="Varghese N."/>
            <person name="Submissions S."/>
        </authorList>
    </citation>
    <scope>NUCLEOTIDE SEQUENCE [LARGE SCALE GENOMIC DNA]</scope>
    <source>
        <strain evidence="4">DSM 16785</strain>
    </source>
</reference>
<gene>
    <name evidence="4" type="ORF">SAMN02745164_00713</name>
</gene>
<feature type="domain" description="Calcineurin-like phosphoesterase" evidence="3">
    <location>
        <begin position="3"/>
        <end position="136"/>
    </location>
</feature>
<name>A0A1M4UKH0_MARH1</name>
<protein>
    <recommendedName>
        <fullName evidence="2">Phosphoesterase</fullName>
        <ecNumber evidence="2">3.1.4.-</ecNumber>
    </recommendedName>
</protein>